<protein>
    <submittedName>
        <fullName evidence="1">Tetratricopeptide repeat protein</fullName>
    </submittedName>
</protein>
<dbReference type="AlphaFoldDB" id="A0A4R1QG18"/>
<name>A0A4R1QG18_9BACL</name>
<organism evidence="1 2">
    <name type="scientific">Thermolongibacillus altinsuensis</name>
    <dbReference type="NCBI Taxonomy" id="575256"/>
    <lineage>
        <taxon>Bacteria</taxon>
        <taxon>Bacillati</taxon>
        <taxon>Bacillota</taxon>
        <taxon>Bacilli</taxon>
        <taxon>Bacillales</taxon>
        <taxon>Anoxybacillaceae</taxon>
        <taxon>Thermolongibacillus</taxon>
    </lineage>
</organism>
<evidence type="ECO:0000313" key="1">
    <source>
        <dbReference type="EMBL" id="TCL51901.1"/>
    </source>
</evidence>
<dbReference type="SUPFAM" id="SSF48452">
    <property type="entry name" value="TPR-like"/>
    <property type="match status" value="1"/>
</dbReference>
<evidence type="ECO:0000313" key="2">
    <source>
        <dbReference type="Proteomes" id="UP000295658"/>
    </source>
</evidence>
<dbReference type="RefSeq" id="WP_243643033.1">
    <property type="nucleotide sequence ID" value="NZ_BSVG01000001.1"/>
</dbReference>
<accession>A0A4R1QG18</accession>
<reference evidence="1 2" key="1">
    <citation type="submission" date="2019-03" db="EMBL/GenBank/DDBJ databases">
        <title>Genomic Encyclopedia of Type Strains, Phase IV (KMG-IV): sequencing the most valuable type-strain genomes for metagenomic binning, comparative biology and taxonomic classification.</title>
        <authorList>
            <person name="Goeker M."/>
        </authorList>
    </citation>
    <scope>NUCLEOTIDE SEQUENCE [LARGE SCALE GENOMIC DNA]</scope>
    <source>
        <strain evidence="1 2">DSM 24979</strain>
    </source>
</reference>
<sequence>MKEKKGKIVPFPHLKERLLEKGMEALQAKRYKEAYEWLEQAKQFDADDADLELAMVVCLFELGEAKEAKKRCQALLEQGKGDWSLYLSILIHLQQYDEVIATIERLQKEGRDCTPFLPLLEFSKKICRSSAENEIKQLTSSLLEQDDWEQHVQIIKQLENKYIEPIVPVLNDYLSDERKHPFVKTMILRLLMSKQVKQVVTIQKFGKMMQCSPIQLDENEQAAFADEVLSIVENKFTQQNPSLYEWVKSIWLRYLYMMYPFVPDEFPAEQWAEALYAFVQQCQGQQTEALHPLIEEIQKIEDISFF</sequence>
<dbReference type="EMBL" id="SLUL01000003">
    <property type="protein sequence ID" value="TCL51901.1"/>
    <property type="molecule type" value="Genomic_DNA"/>
</dbReference>
<dbReference type="SUPFAM" id="SSF116965">
    <property type="entry name" value="Hypothetical protein MPN330"/>
    <property type="match status" value="1"/>
</dbReference>
<dbReference type="InterPro" id="IPR011990">
    <property type="entry name" value="TPR-like_helical_dom_sf"/>
</dbReference>
<dbReference type="Pfam" id="PF14559">
    <property type="entry name" value="TPR_19"/>
    <property type="match status" value="1"/>
</dbReference>
<gene>
    <name evidence="1" type="ORF">EDD69_103145</name>
</gene>
<dbReference type="Gene3D" id="1.25.40.10">
    <property type="entry name" value="Tetratricopeptide repeat domain"/>
    <property type="match status" value="1"/>
</dbReference>
<keyword evidence="2" id="KW-1185">Reference proteome</keyword>
<proteinExistence type="predicted"/>
<dbReference type="Proteomes" id="UP000295658">
    <property type="component" value="Unassembled WGS sequence"/>
</dbReference>
<comment type="caution">
    <text evidence="1">The sequence shown here is derived from an EMBL/GenBank/DDBJ whole genome shotgun (WGS) entry which is preliminary data.</text>
</comment>